<sequence>MTKSELDSAEASHNIALELALPSAENLAHGYPPRKPGPLVLIQRFLLGICCLSVTALIFIQVFTRYVLHTSIFGIEDLASFVAVWLYFLGGSLGAWERGHISASLVDLIVTSPQRRLWINAAAAFITTALCAWMTKWAFDYFMFTLTRHKMSLELGLPMAYVTVVMPLCLALMTFYFLVEALDLTAMARRATK</sequence>
<comment type="function">
    <text evidence="9">Part of the tripartite ATP-independent periplasmic (TRAP) transport system.</text>
</comment>
<dbReference type="EMBL" id="JAPEVI010000001">
    <property type="protein sequence ID" value="MCX2721216.1"/>
    <property type="molecule type" value="Genomic_DNA"/>
</dbReference>
<keyword evidence="4 9" id="KW-0997">Cell inner membrane</keyword>
<evidence type="ECO:0000256" key="5">
    <source>
        <dbReference type="ARBA" id="ARBA00022692"/>
    </source>
</evidence>
<evidence type="ECO:0000256" key="4">
    <source>
        <dbReference type="ARBA" id="ARBA00022519"/>
    </source>
</evidence>
<proteinExistence type="inferred from homology"/>
<reference evidence="11 12" key="1">
    <citation type="journal article" date="2016" name="Int. J. Syst. Evol. Microbiol.">
        <title>Labrenzia salina sp. nov., isolated from the rhizosphere of the halophyte Arthrocnemum macrostachyum.</title>
        <authorList>
            <person name="Camacho M."/>
            <person name="Redondo-Gomez S."/>
            <person name="Rodriguez-Llorente I."/>
            <person name="Rohde M."/>
            <person name="Sproer C."/>
            <person name="Schumann P."/>
            <person name="Klenk H.P."/>
            <person name="Montero-Calasanz M.D.C."/>
        </authorList>
    </citation>
    <scope>NUCLEOTIDE SEQUENCE [LARGE SCALE GENOMIC DNA]</scope>
    <source>
        <strain evidence="11 12">DSM 29163</strain>
    </source>
</reference>
<evidence type="ECO:0000256" key="6">
    <source>
        <dbReference type="ARBA" id="ARBA00022989"/>
    </source>
</evidence>
<dbReference type="PANTHER" id="PTHR35011">
    <property type="entry name" value="2,3-DIKETO-L-GULONATE TRAP TRANSPORTER SMALL PERMEASE PROTEIN YIAM"/>
    <property type="match status" value="1"/>
</dbReference>
<organism evidence="11 12">
    <name type="scientific">Roseibium salinum</name>
    <dbReference type="NCBI Taxonomy" id="1604349"/>
    <lineage>
        <taxon>Bacteria</taxon>
        <taxon>Pseudomonadati</taxon>
        <taxon>Pseudomonadota</taxon>
        <taxon>Alphaproteobacteria</taxon>
        <taxon>Hyphomicrobiales</taxon>
        <taxon>Stappiaceae</taxon>
        <taxon>Roseibium</taxon>
    </lineage>
</organism>
<dbReference type="Proteomes" id="UP001300261">
    <property type="component" value="Unassembled WGS sequence"/>
</dbReference>
<keyword evidence="3" id="KW-1003">Cell membrane</keyword>
<keyword evidence="6 9" id="KW-1133">Transmembrane helix</keyword>
<feature type="transmembrane region" description="Helical" evidence="9">
    <location>
        <begin position="45"/>
        <end position="66"/>
    </location>
</feature>
<evidence type="ECO:0000256" key="2">
    <source>
        <dbReference type="ARBA" id="ARBA00022448"/>
    </source>
</evidence>
<comment type="similarity">
    <text evidence="8 9">Belongs to the TRAP transporter small permease family.</text>
</comment>
<comment type="subunit">
    <text evidence="9">The complex comprises the extracytoplasmic solute receptor protein and the two transmembrane proteins.</text>
</comment>
<dbReference type="PANTHER" id="PTHR35011:SF2">
    <property type="entry name" value="2,3-DIKETO-L-GULONATE TRAP TRANSPORTER SMALL PERMEASE PROTEIN YIAM"/>
    <property type="match status" value="1"/>
</dbReference>
<accession>A0ABT3QWC8</accession>
<evidence type="ECO:0000256" key="7">
    <source>
        <dbReference type="ARBA" id="ARBA00023136"/>
    </source>
</evidence>
<dbReference type="Pfam" id="PF04290">
    <property type="entry name" value="DctQ"/>
    <property type="match status" value="1"/>
</dbReference>
<keyword evidence="5 9" id="KW-0812">Transmembrane</keyword>
<name>A0ABT3QWC8_9HYPH</name>
<feature type="transmembrane region" description="Helical" evidence="9">
    <location>
        <begin position="117"/>
        <end position="139"/>
    </location>
</feature>
<dbReference type="InterPro" id="IPR007387">
    <property type="entry name" value="TRAP_DctQ"/>
</dbReference>
<evidence type="ECO:0000256" key="3">
    <source>
        <dbReference type="ARBA" id="ARBA00022475"/>
    </source>
</evidence>
<evidence type="ECO:0000313" key="12">
    <source>
        <dbReference type="Proteomes" id="UP001300261"/>
    </source>
</evidence>
<evidence type="ECO:0000256" key="1">
    <source>
        <dbReference type="ARBA" id="ARBA00004429"/>
    </source>
</evidence>
<comment type="caution">
    <text evidence="11">The sequence shown here is derived from an EMBL/GenBank/DDBJ whole genome shotgun (WGS) entry which is preliminary data.</text>
</comment>
<evidence type="ECO:0000256" key="9">
    <source>
        <dbReference type="RuleBase" id="RU369079"/>
    </source>
</evidence>
<keyword evidence="2 9" id="KW-0813">Transport</keyword>
<dbReference type="RefSeq" id="WP_265960910.1">
    <property type="nucleotide sequence ID" value="NZ_JAPEVI010000001.1"/>
</dbReference>
<feature type="domain" description="Tripartite ATP-independent periplasmic transporters DctQ component" evidence="10">
    <location>
        <begin position="55"/>
        <end position="184"/>
    </location>
</feature>
<keyword evidence="12" id="KW-1185">Reference proteome</keyword>
<feature type="transmembrane region" description="Helical" evidence="9">
    <location>
        <begin position="78"/>
        <end position="96"/>
    </location>
</feature>
<gene>
    <name evidence="11" type="ORF">ON753_02185</name>
</gene>
<keyword evidence="7 9" id="KW-0472">Membrane</keyword>
<comment type="subcellular location">
    <subcellularLocation>
        <location evidence="1 9">Cell inner membrane</location>
        <topology evidence="1 9">Multi-pass membrane protein</topology>
    </subcellularLocation>
</comment>
<evidence type="ECO:0000256" key="8">
    <source>
        <dbReference type="ARBA" id="ARBA00038436"/>
    </source>
</evidence>
<evidence type="ECO:0000259" key="10">
    <source>
        <dbReference type="Pfam" id="PF04290"/>
    </source>
</evidence>
<protein>
    <recommendedName>
        <fullName evidence="9">TRAP transporter small permease protein</fullName>
    </recommendedName>
</protein>
<evidence type="ECO:0000313" key="11">
    <source>
        <dbReference type="EMBL" id="MCX2721216.1"/>
    </source>
</evidence>
<dbReference type="InterPro" id="IPR055348">
    <property type="entry name" value="DctQ"/>
</dbReference>
<feature type="transmembrane region" description="Helical" evidence="9">
    <location>
        <begin position="159"/>
        <end position="179"/>
    </location>
</feature>